<dbReference type="STRING" id="92487.SAMN02745130_00585"/>
<keyword evidence="5" id="KW-1185">Reference proteome</keyword>
<dbReference type="Gene3D" id="2.60.40.1470">
    <property type="entry name" value="ApaG domain"/>
    <property type="match status" value="1"/>
</dbReference>
<organism evidence="4 5">
    <name type="scientific">Thiothrix eikelboomii</name>
    <dbReference type="NCBI Taxonomy" id="92487"/>
    <lineage>
        <taxon>Bacteria</taxon>
        <taxon>Pseudomonadati</taxon>
        <taxon>Pseudomonadota</taxon>
        <taxon>Gammaproteobacteria</taxon>
        <taxon>Thiotrichales</taxon>
        <taxon>Thiotrichaceae</taxon>
        <taxon>Thiothrix</taxon>
    </lineage>
</organism>
<dbReference type="NCBIfam" id="NF003967">
    <property type="entry name" value="PRK05461.1"/>
    <property type="match status" value="1"/>
</dbReference>
<reference evidence="4 5" key="1">
    <citation type="submission" date="2017-02" db="EMBL/GenBank/DDBJ databases">
        <authorList>
            <person name="Peterson S.W."/>
        </authorList>
    </citation>
    <scope>NUCLEOTIDE SEQUENCE [LARGE SCALE GENOMIC DNA]</scope>
    <source>
        <strain evidence="4 5">ATCC 49788</strain>
    </source>
</reference>
<dbReference type="HAMAP" id="MF_00791">
    <property type="entry name" value="ApaG"/>
    <property type="match status" value="1"/>
</dbReference>
<dbReference type="InterPro" id="IPR023065">
    <property type="entry name" value="Uncharacterised_ApaG"/>
</dbReference>
<dbReference type="PANTHER" id="PTHR47191">
    <property type="entry name" value="OS05G0170800 PROTEIN"/>
    <property type="match status" value="1"/>
</dbReference>
<accession>A0A1T4VXS9</accession>
<dbReference type="OrthoDB" id="9795226at2"/>
<evidence type="ECO:0000256" key="1">
    <source>
        <dbReference type="ARBA" id="ARBA00017693"/>
    </source>
</evidence>
<gene>
    <name evidence="2" type="primary">apaG</name>
    <name evidence="4" type="ORF">SAMN02745130_00585</name>
</gene>
<sequence>MSGQEAYDIQVSVEAKYLEAESDPEHDRYVFAYTITIVNQGTVAARLLTRHWIITDANAMTQEVKGDGVMGEQPYLSPGEGFRYTSGAVLDTPVGSMQGSYHLRADDGHEFDAPIKAFSLSNPRLLH</sequence>
<dbReference type="AlphaFoldDB" id="A0A1T4VXS9"/>
<evidence type="ECO:0000313" key="4">
    <source>
        <dbReference type="EMBL" id="SKA69794.1"/>
    </source>
</evidence>
<dbReference type="SUPFAM" id="SSF110069">
    <property type="entry name" value="ApaG-like"/>
    <property type="match status" value="1"/>
</dbReference>
<dbReference type="PANTHER" id="PTHR47191:SF2">
    <property type="entry name" value="OS05G0170800 PROTEIN"/>
    <property type="match status" value="1"/>
</dbReference>
<dbReference type="EMBL" id="FUYB01000002">
    <property type="protein sequence ID" value="SKA69794.1"/>
    <property type="molecule type" value="Genomic_DNA"/>
</dbReference>
<name>A0A1T4VXS9_9GAMM</name>
<dbReference type="Pfam" id="PF04379">
    <property type="entry name" value="DUF525"/>
    <property type="match status" value="1"/>
</dbReference>
<dbReference type="InterPro" id="IPR036767">
    <property type="entry name" value="ApaG_sf"/>
</dbReference>
<evidence type="ECO:0000256" key="2">
    <source>
        <dbReference type="HAMAP-Rule" id="MF_00791"/>
    </source>
</evidence>
<dbReference type="InterPro" id="IPR050718">
    <property type="entry name" value="ApaG-like"/>
</dbReference>
<evidence type="ECO:0000259" key="3">
    <source>
        <dbReference type="PROSITE" id="PS51087"/>
    </source>
</evidence>
<proteinExistence type="inferred from homology"/>
<evidence type="ECO:0000313" key="5">
    <source>
        <dbReference type="Proteomes" id="UP000190460"/>
    </source>
</evidence>
<feature type="domain" description="ApaG" evidence="3">
    <location>
        <begin position="3"/>
        <end position="127"/>
    </location>
</feature>
<dbReference type="PROSITE" id="PS51087">
    <property type="entry name" value="APAG"/>
    <property type="match status" value="1"/>
</dbReference>
<protein>
    <recommendedName>
        <fullName evidence="1 2">Protein ApaG</fullName>
    </recommendedName>
</protein>
<dbReference type="Proteomes" id="UP000190460">
    <property type="component" value="Unassembled WGS sequence"/>
</dbReference>
<dbReference type="InterPro" id="IPR007474">
    <property type="entry name" value="ApaG_domain"/>
</dbReference>
<dbReference type="RefSeq" id="WP_078921070.1">
    <property type="nucleotide sequence ID" value="NZ_FUYB01000002.1"/>
</dbReference>